<dbReference type="InterPro" id="IPR001841">
    <property type="entry name" value="Znf_RING"/>
</dbReference>
<evidence type="ECO:0000256" key="3">
    <source>
        <dbReference type="ARBA" id="ARBA00022490"/>
    </source>
</evidence>
<dbReference type="InterPro" id="IPR050143">
    <property type="entry name" value="TRIM/RBCC"/>
</dbReference>
<dbReference type="InterPro" id="IPR017907">
    <property type="entry name" value="Znf_RING_CS"/>
</dbReference>
<keyword evidence="8" id="KW-0175">Coiled coil</keyword>
<evidence type="ECO:0000256" key="5">
    <source>
        <dbReference type="ARBA" id="ARBA00022771"/>
    </source>
</evidence>
<dbReference type="Gene3D" id="3.30.40.10">
    <property type="entry name" value="Zinc/RING finger domain, C3HC4 (zinc finger)"/>
    <property type="match status" value="2"/>
</dbReference>
<dbReference type="SMART" id="SM00589">
    <property type="entry name" value="PRY"/>
    <property type="match status" value="2"/>
</dbReference>
<dbReference type="PRINTS" id="PR01407">
    <property type="entry name" value="BUTYPHLNCDUF"/>
</dbReference>
<feature type="domain" description="RING-type" evidence="9">
    <location>
        <begin position="50"/>
        <end position="87"/>
    </location>
</feature>
<organism evidence="12 13">
    <name type="scientific">Maylandia zebra</name>
    <name type="common">zebra mbuna</name>
    <dbReference type="NCBI Taxonomy" id="106582"/>
    <lineage>
        <taxon>Eukaryota</taxon>
        <taxon>Metazoa</taxon>
        <taxon>Chordata</taxon>
        <taxon>Craniata</taxon>
        <taxon>Vertebrata</taxon>
        <taxon>Euteleostomi</taxon>
        <taxon>Actinopterygii</taxon>
        <taxon>Neopterygii</taxon>
        <taxon>Teleostei</taxon>
        <taxon>Neoteleostei</taxon>
        <taxon>Acanthomorphata</taxon>
        <taxon>Ovalentaria</taxon>
        <taxon>Cichlomorphae</taxon>
        <taxon>Cichliformes</taxon>
        <taxon>Cichlidae</taxon>
        <taxon>African cichlids</taxon>
        <taxon>Pseudocrenilabrinae</taxon>
        <taxon>Haplochromini</taxon>
        <taxon>Maylandia</taxon>
        <taxon>Maylandia zebra complex</taxon>
    </lineage>
</organism>
<dbReference type="SUPFAM" id="SSF49899">
    <property type="entry name" value="Concanavalin A-like lectins/glucanases"/>
    <property type="match status" value="1"/>
</dbReference>
<name>A0A3P9DHY5_9CICH</name>
<evidence type="ECO:0000313" key="12">
    <source>
        <dbReference type="Ensembl" id="ENSMZEP00005034345.1"/>
    </source>
</evidence>
<keyword evidence="13" id="KW-1185">Reference proteome</keyword>
<dbReference type="InterPro" id="IPR006574">
    <property type="entry name" value="PRY"/>
</dbReference>
<keyword evidence="6" id="KW-0862">Zinc</keyword>
<accession>A0A3P9DHY5</accession>
<evidence type="ECO:0000259" key="9">
    <source>
        <dbReference type="PROSITE" id="PS50089"/>
    </source>
</evidence>
<evidence type="ECO:0000256" key="6">
    <source>
        <dbReference type="ARBA" id="ARBA00022833"/>
    </source>
</evidence>
<feature type="coiled-coil region" evidence="8">
    <location>
        <begin position="496"/>
        <end position="560"/>
    </location>
</feature>
<feature type="domain" description="B box-type" evidence="10">
    <location>
        <begin position="412"/>
        <end position="453"/>
    </location>
</feature>
<dbReference type="Pfam" id="PF00622">
    <property type="entry name" value="SPRY"/>
    <property type="match status" value="1"/>
</dbReference>
<protein>
    <submittedName>
        <fullName evidence="12">Uncharacterized protein</fullName>
    </submittedName>
</protein>
<dbReference type="InterPro" id="IPR013083">
    <property type="entry name" value="Znf_RING/FYVE/PHD"/>
</dbReference>
<dbReference type="Ensembl" id="ENSMZET00005035550.1">
    <property type="protein sequence ID" value="ENSMZEP00005034345.1"/>
    <property type="gene ID" value="ENSMZEG00005025670.1"/>
</dbReference>
<dbReference type="SUPFAM" id="SSF57850">
    <property type="entry name" value="RING/U-box"/>
    <property type="match status" value="2"/>
</dbReference>
<evidence type="ECO:0000313" key="13">
    <source>
        <dbReference type="Proteomes" id="UP000265160"/>
    </source>
</evidence>
<dbReference type="SMART" id="SM00449">
    <property type="entry name" value="SPRY"/>
    <property type="match status" value="1"/>
</dbReference>
<keyword evidence="3" id="KW-0963">Cytoplasm</keyword>
<dbReference type="GO" id="GO:0008270">
    <property type="term" value="F:zinc ion binding"/>
    <property type="evidence" value="ECO:0007669"/>
    <property type="project" value="UniProtKB-KW"/>
</dbReference>
<dbReference type="SMART" id="SM00336">
    <property type="entry name" value="BBOX"/>
    <property type="match status" value="2"/>
</dbReference>
<dbReference type="SMART" id="SM00184">
    <property type="entry name" value="RING"/>
    <property type="match status" value="2"/>
</dbReference>
<dbReference type="AlphaFoldDB" id="A0A3P9DHY5"/>
<evidence type="ECO:0000256" key="4">
    <source>
        <dbReference type="ARBA" id="ARBA00022723"/>
    </source>
</evidence>
<proteinExistence type="inferred from homology"/>
<dbReference type="Pfam" id="PF13765">
    <property type="entry name" value="PRY"/>
    <property type="match status" value="1"/>
</dbReference>
<evidence type="ECO:0000259" key="11">
    <source>
        <dbReference type="PROSITE" id="PS50188"/>
    </source>
</evidence>
<dbReference type="InterPro" id="IPR018957">
    <property type="entry name" value="Znf_C3HC4_RING-type"/>
</dbReference>
<evidence type="ECO:0000256" key="8">
    <source>
        <dbReference type="SAM" id="Coils"/>
    </source>
</evidence>
<dbReference type="InterPro" id="IPR001870">
    <property type="entry name" value="B30.2/SPRY"/>
</dbReference>
<feature type="coiled-coil region" evidence="8">
    <location>
        <begin position="240"/>
        <end position="267"/>
    </location>
</feature>
<dbReference type="GeneTree" id="ENSGT00970000193381"/>
<dbReference type="InterPro" id="IPR013320">
    <property type="entry name" value="ConA-like_dom_sf"/>
</dbReference>
<dbReference type="PROSITE" id="PS50119">
    <property type="entry name" value="ZF_BBOX"/>
    <property type="match status" value="2"/>
</dbReference>
<evidence type="ECO:0000256" key="1">
    <source>
        <dbReference type="ARBA" id="ARBA00004496"/>
    </source>
</evidence>
<dbReference type="InterPro" id="IPR003879">
    <property type="entry name" value="Butyrophylin_SPRY"/>
</dbReference>
<evidence type="ECO:0000256" key="7">
    <source>
        <dbReference type="PROSITE-ProRule" id="PRU00024"/>
    </source>
</evidence>
<dbReference type="PROSITE" id="PS50188">
    <property type="entry name" value="B302_SPRY"/>
    <property type="match status" value="1"/>
</dbReference>
<reference evidence="12" key="1">
    <citation type="submission" date="2025-08" db="UniProtKB">
        <authorList>
            <consortium name="Ensembl"/>
        </authorList>
    </citation>
    <scope>IDENTIFICATION</scope>
</reference>
<dbReference type="InterPro" id="IPR043136">
    <property type="entry name" value="B30.2/SPRY_sf"/>
</dbReference>
<feature type="domain" description="RING-type" evidence="9">
    <location>
        <begin position="351"/>
        <end position="380"/>
    </location>
</feature>
<dbReference type="PROSITE" id="PS00518">
    <property type="entry name" value="ZF_RING_1"/>
    <property type="match status" value="2"/>
</dbReference>
<dbReference type="Pfam" id="PF00643">
    <property type="entry name" value="zf-B_box"/>
    <property type="match status" value="2"/>
</dbReference>
<feature type="domain" description="B box-type" evidence="10">
    <location>
        <begin position="119"/>
        <end position="160"/>
    </location>
</feature>
<dbReference type="Gene3D" id="3.30.160.60">
    <property type="entry name" value="Classic Zinc Finger"/>
    <property type="match status" value="2"/>
</dbReference>
<evidence type="ECO:0000256" key="2">
    <source>
        <dbReference type="ARBA" id="ARBA00008518"/>
    </source>
</evidence>
<dbReference type="Gene3D" id="2.60.120.920">
    <property type="match status" value="1"/>
</dbReference>
<dbReference type="PANTHER" id="PTHR24103">
    <property type="entry name" value="E3 UBIQUITIN-PROTEIN LIGASE TRIM"/>
    <property type="match status" value="1"/>
</dbReference>
<dbReference type="Pfam" id="PF00097">
    <property type="entry name" value="zf-C3HC4"/>
    <property type="match status" value="2"/>
</dbReference>
<comment type="subcellular location">
    <subcellularLocation>
        <location evidence="1">Cytoplasm</location>
    </subcellularLocation>
</comment>
<sequence length="797" mass="92178">ASGDFHEFKTGAPGRLELGRAGFRTRATGLTRPVCQRGLGSTMTNVTCHCSVQRLDPVILSCSHSFCRFCLQTWWRKNLKHNCPLCKKTNLSNDPPRNLVLKNLCEAFLLQRDKKASAVSEPLCRLHHETLRLFCLDHQQPVCVVCRDSKAHQDHRFNPTEEAAQDHREELQKHLKPLQDKMKVFEQVKGKFDQTAKHIKVQAQQTEKQIKEEFKKLLQFLQNEEKARLAALRTEEKKKSQMMKKKTEDLNRKMETLSETIRATEEQLRAEDVSFLHNYKAAVNRVKQRPLMDAPQLVSGALIDVAKHLGNLTYNIWNKMKEKMVSYTPVILDPNTAHPQLILSDDLTNPVILSCSHSFCRLCLQTWWTERDIKTCPLCKKTNLSNDPPRNLVLKNLCEAFLLQRDKKPSAVSEPLCRLHHEKLKLFCLDHQQPVCVICRDSKAHKDHRFNPTEEAAQDHREELQKHLKPLQDKMKVFEQVKGKFDQTAEHIKVQAQQTEKQIKEEFKKLQQFLQNEEKARLAALRTEEKKKSQMMKKKTEDLNRKMETLSETIRATEEQLRAEDVSFLHNYKAAVNRVKQRPLLDAPQLDSGALMDVAKHLGNLTYNIWNKMKKMVSYTPVILDPNTAHPQLILSDDLTSVTFGGRQKVPDNPERCHCCKVVLGSEGFDSGTHIWDVEVGEEGFWAFGVVNESYERKVQALSGYWQLCFHDEKYIVTTVPGTYEVLSVKKLQRVRVQLEYDRGKLSFFDLDANTLIHTFEHNFTEKLFPYLLTEKKPLKILPKGTNTDWILGNILV</sequence>
<feature type="domain" description="B30.2/SPRY" evidence="11">
    <location>
        <begin position="602"/>
        <end position="788"/>
    </location>
</feature>
<reference evidence="12" key="2">
    <citation type="submission" date="2025-09" db="UniProtKB">
        <authorList>
            <consortium name="Ensembl"/>
        </authorList>
    </citation>
    <scope>IDENTIFICATION</scope>
</reference>
<dbReference type="PROSITE" id="PS50089">
    <property type="entry name" value="ZF_RING_2"/>
    <property type="match status" value="2"/>
</dbReference>
<keyword evidence="5 7" id="KW-0863">Zinc-finger</keyword>
<dbReference type="CDD" id="cd12893">
    <property type="entry name" value="SPRY_PRY_TRIM35"/>
    <property type="match status" value="1"/>
</dbReference>
<keyword evidence="4" id="KW-0479">Metal-binding</keyword>
<dbReference type="GO" id="GO:0005737">
    <property type="term" value="C:cytoplasm"/>
    <property type="evidence" value="ECO:0007669"/>
    <property type="project" value="UniProtKB-SubCell"/>
</dbReference>
<comment type="similarity">
    <text evidence="2">Belongs to the TRIM/RBCC family.</text>
</comment>
<dbReference type="SUPFAM" id="SSF57845">
    <property type="entry name" value="B-box zinc-binding domain"/>
    <property type="match status" value="2"/>
</dbReference>
<dbReference type="InterPro" id="IPR000315">
    <property type="entry name" value="Znf_B-box"/>
</dbReference>
<evidence type="ECO:0000259" key="10">
    <source>
        <dbReference type="PROSITE" id="PS50119"/>
    </source>
</evidence>
<dbReference type="Proteomes" id="UP000265160">
    <property type="component" value="Unplaced"/>
</dbReference>
<dbReference type="InterPro" id="IPR003877">
    <property type="entry name" value="SPRY_dom"/>
</dbReference>